<dbReference type="InterPro" id="IPR023614">
    <property type="entry name" value="Porin_dom_sf"/>
</dbReference>
<feature type="region of interest" description="Disordered" evidence="4">
    <location>
        <begin position="74"/>
        <end position="101"/>
    </location>
</feature>
<dbReference type="GO" id="GO:0005741">
    <property type="term" value="C:mitochondrial outer membrane"/>
    <property type="evidence" value="ECO:0007669"/>
    <property type="project" value="UniProtKB-SubCell"/>
</dbReference>
<dbReference type="InterPro" id="IPR027246">
    <property type="entry name" value="Porin_Euk/Tom40"/>
</dbReference>
<evidence type="ECO:0000313" key="5">
    <source>
        <dbReference type="EMBL" id="TNN66824.1"/>
    </source>
</evidence>
<evidence type="ECO:0000256" key="1">
    <source>
        <dbReference type="ARBA" id="ARBA00004294"/>
    </source>
</evidence>
<name>A0A4Z2HPD7_9TELE</name>
<evidence type="ECO:0000313" key="6">
    <source>
        <dbReference type="Proteomes" id="UP000314294"/>
    </source>
</evidence>
<keyword evidence="3" id="KW-1000">Mitochondrion outer membrane</keyword>
<keyword evidence="2" id="KW-0812">Transmembrane</keyword>
<proteinExistence type="predicted"/>
<dbReference type="Pfam" id="PF01459">
    <property type="entry name" value="Porin_3"/>
    <property type="match status" value="1"/>
</dbReference>
<dbReference type="Gene3D" id="2.40.160.10">
    <property type="entry name" value="Porin"/>
    <property type="match status" value="1"/>
</dbReference>
<accession>A0A4Z2HPD7</accession>
<evidence type="ECO:0000256" key="4">
    <source>
        <dbReference type="SAM" id="MobiDB-lite"/>
    </source>
</evidence>
<organism evidence="5 6">
    <name type="scientific">Liparis tanakae</name>
    <name type="common">Tanaka's snailfish</name>
    <dbReference type="NCBI Taxonomy" id="230148"/>
    <lineage>
        <taxon>Eukaryota</taxon>
        <taxon>Metazoa</taxon>
        <taxon>Chordata</taxon>
        <taxon>Craniata</taxon>
        <taxon>Vertebrata</taxon>
        <taxon>Euteleostomi</taxon>
        <taxon>Actinopterygii</taxon>
        <taxon>Neopterygii</taxon>
        <taxon>Teleostei</taxon>
        <taxon>Neoteleostei</taxon>
        <taxon>Acanthomorphata</taxon>
        <taxon>Eupercaria</taxon>
        <taxon>Perciformes</taxon>
        <taxon>Cottioidei</taxon>
        <taxon>Cottales</taxon>
        <taxon>Liparidae</taxon>
        <taxon>Liparis</taxon>
    </lineage>
</organism>
<feature type="compositionally biased region" description="Polar residues" evidence="4">
    <location>
        <begin position="74"/>
        <end position="86"/>
    </location>
</feature>
<dbReference type="OrthoDB" id="7827681at2759"/>
<dbReference type="AlphaFoldDB" id="A0A4Z2HPD7"/>
<dbReference type="Proteomes" id="UP000314294">
    <property type="component" value="Unassembled WGS sequence"/>
</dbReference>
<gene>
    <name evidence="5" type="primary">VDAC2_0</name>
    <name evidence="5" type="ORF">EYF80_022893</name>
</gene>
<comment type="caution">
    <text evidence="5">The sequence shown here is derived from an EMBL/GenBank/DDBJ whole genome shotgun (WGS) entry which is preliminary data.</text>
</comment>
<keyword evidence="2" id="KW-0472">Membrane</keyword>
<keyword evidence="6" id="KW-1185">Reference proteome</keyword>
<evidence type="ECO:0000256" key="2">
    <source>
        <dbReference type="ARBA" id="ARBA00022452"/>
    </source>
</evidence>
<evidence type="ECO:0000256" key="3">
    <source>
        <dbReference type="ARBA" id="ARBA00022787"/>
    </source>
</evidence>
<dbReference type="EMBL" id="SRLO01000213">
    <property type="protein sequence ID" value="TNN66824.1"/>
    <property type="molecule type" value="Genomic_DNA"/>
</dbReference>
<sequence>MAEKGAVCEVQPDEAGKGKPAVNKGHCGTCPHRAPKGQGTMAVPPSYADLGKSAKDIFNKGFGYGVLKLDVKTKSQSGVVSPSVLSADSRPLRRFSPPSAD</sequence>
<keyword evidence="2" id="KW-1134">Transmembrane beta strand</keyword>
<protein>
    <submittedName>
        <fullName evidence="5">Voltage-dependent anion-selective channel protein 2</fullName>
    </submittedName>
</protein>
<feature type="region of interest" description="Disordered" evidence="4">
    <location>
        <begin position="1"/>
        <end position="25"/>
    </location>
</feature>
<keyword evidence="3" id="KW-0496">Mitochondrion</keyword>
<comment type="subcellular location">
    <subcellularLocation>
        <location evidence="1">Mitochondrion outer membrane</location>
    </subcellularLocation>
</comment>
<reference evidence="5 6" key="1">
    <citation type="submission" date="2019-03" db="EMBL/GenBank/DDBJ databases">
        <title>First draft genome of Liparis tanakae, snailfish: a comprehensive survey of snailfish specific genes.</title>
        <authorList>
            <person name="Kim W."/>
            <person name="Song I."/>
            <person name="Jeong J.-H."/>
            <person name="Kim D."/>
            <person name="Kim S."/>
            <person name="Ryu S."/>
            <person name="Song J.Y."/>
            <person name="Lee S.K."/>
        </authorList>
    </citation>
    <scope>NUCLEOTIDE SEQUENCE [LARGE SCALE GENOMIC DNA]</scope>
    <source>
        <tissue evidence="5">Muscle</tissue>
    </source>
</reference>
<dbReference type="GO" id="GO:0055085">
    <property type="term" value="P:transmembrane transport"/>
    <property type="evidence" value="ECO:0007669"/>
    <property type="project" value="InterPro"/>
</dbReference>